<proteinExistence type="predicted"/>
<keyword evidence="2" id="KW-0812">Transmembrane</keyword>
<evidence type="ECO:0000313" key="3">
    <source>
        <dbReference type="EMBL" id="CDN24611.1"/>
    </source>
</evidence>
<feature type="region of interest" description="Disordered" evidence="1">
    <location>
        <begin position="1"/>
        <end position="29"/>
    </location>
</feature>
<dbReference type="EMBL" id="HG934129">
    <property type="protein sequence ID" value="CDN24611.1"/>
    <property type="molecule type" value="Genomic_DNA"/>
</dbReference>
<organism evidence="3">
    <name type="scientific">Oryza sativa</name>
    <name type="common">Rice</name>
    <dbReference type="NCBI Taxonomy" id="4530"/>
    <lineage>
        <taxon>Eukaryota</taxon>
        <taxon>Viridiplantae</taxon>
        <taxon>Streptophyta</taxon>
        <taxon>Embryophyta</taxon>
        <taxon>Tracheophyta</taxon>
        <taxon>Spermatophyta</taxon>
        <taxon>Magnoliopsida</taxon>
        <taxon>Liliopsida</taxon>
        <taxon>Poales</taxon>
        <taxon>Poaceae</taxon>
        <taxon>BOP clade</taxon>
        <taxon>Oryzoideae</taxon>
        <taxon>Oryzeae</taxon>
        <taxon>Oryzinae</taxon>
        <taxon>Oryza</taxon>
    </lineage>
</organism>
<dbReference type="AlphaFoldDB" id="W8YRG0"/>
<keyword evidence="2" id="KW-1133">Transmembrane helix</keyword>
<keyword evidence="2" id="KW-0472">Membrane</keyword>
<evidence type="ECO:0000256" key="1">
    <source>
        <dbReference type="SAM" id="MobiDB-lite"/>
    </source>
</evidence>
<accession>W8YRG0</accession>
<feature type="transmembrane region" description="Helical" evidence="2">
    <location>
        <begin position="109"/>
        <end position="132"/>
    </location>
</feature>
<reference evidence="3" key="2">
    <citation type="submission" date="2014-03" db="EMBL/GenBank/DDBJ databases">
        <title>Tulaipanji PSTOL1 cds.</title>
        <authorList>
            <person name="Mukherjee A."/>
            <person name="Sarkar S."/>
            <person name="Chakrabarti A."/>
            <person name="Bhattacharyya S."/>
        </authorList>
    </citation>
    <scope>NUCLEOTIDE SEQUENCE</scope>
</reference>
<dbReference type="GO" id="GO:0016301">
    <property type="term" value="F:kinase activity"/>
    <property type="evidence" value="ECO:0007669"/>
    <property type="project" value="UniProtKB-KW"/>
</dbReference>
<protein>
    <submittedName>
        <fullName evidence="3">Serine threonine kinase</fullName>
    </submittedName>
</protein>
<sequence>MLLCQRASKNAPRKSFLQKQETSHPKDTLSPKKNEIFCSQLGRGGFGTVGLLAGLCRTAKVGRNSRLPLLISMLSFVFPFKGQKELSTCPMVHYILLATLSKETPAGNYSILLSGLLGGSISIVATFALCILSNHKTFSWIKISVQRSLLACQNCAIRRAEFRSTDEEHLATLHQCFPGSMDLPAANLSTAMEWWSWLVQRKTSTLQAPNIFPNGYTIWTSFVAPRAISRPPIRWLSLVCGAYNSYLQIDTSREVRCWKATGTYRCHQKGLL</sequence>
<name>W8YRG0_ORYSA</name>
<keyword evidence="3" id="KW-0418">Kinase</keyword>
<gene>
    <name evidence="3" type="primary">OsPSTOL1</name>
</gene>
<reference evidence="3" key="1">
    <citation type="submission" date="2014-01" db="EMBL/GenBank/DDBJ databases">
        <authorList>
            <person name="SARKAR S."/>
        </authorList>
    </citation>
    <scope>NUCLEOTIDE SEQUENCE</scope>
</reference>
<keyword evidence="3" id="KW-0808">Transferase</keyword>
<feature type="non-terminal residue" evidence="3">
    <location>
        <position position="272"/>
    </location>
</feature>
<evidence type="ECO:0000256" key="2">
    <source>
        <dbReference type="SAM" id="Phobius"/>
    </source>
</evidence>